<reference evidence="1 2" key="1">
    <citation type="submission" date="2018-06" db="EMBL/GenBank/DDBJ databases">
        <title>Genome analysis of cellulolytic fungus Trichoderma lentiforme CFAM-422.</title>
        <authorList>
            <person name="Steindorff A.S."/>
            <person name="Formighieri E.F."/>
            <person name="Midorikawa G.E.O."/>
            <person name="Tamietti M.S."/>
            <person name="Ramos E.Z."/>
            <person name="Silva A.S."/>
            <person name="Bon E.P.S."/>
            <person name="Mendes T.D."/>
            <person name="Damaso M.C.T."/>
            <person name="Favaro L.C.L."/>
        </authorList>
    </citation>
    <scope>NUCLEOTIDE SEQUENCE [LARGE SCALE GENOMIC DNA]</scope>
    <source>
        <strain evidence="1 2">CFAM-422</strain>
    </source>
</reference>
<accession>A0A9P5CHS4</accession>
<evidence type="ECO:0000313" key="1">
    <source>
        <dbReference type="EMBL" id="KAF3075138.1"/>
    </source>
</evidence>
<comment type="caution">
    <text evidence="1">The sequence shown here is derived from an EMBL/GenBank/DDBJ whole genome shotgun (WGS) entry which is preliminary data.</text>
</comment>
<dbReference type="AlphaFoldDB" id="A0A9P5CHS4"/>
<gene>
    <name evidence="1" type="ORF">CFAM422_002989</name>
</gene>
<keyword evidence="2" id="KW-1185">Reference proteome</keyword>
<organism evidence="1 2">
    <name type="scientific">Trichoderma lentiforme</name>
    <dbReference type="NCBI Taxonomy" id="1567552"/>
    <lineage>
        <taxon>Eukaryota</taxon>
        <taxon>Fungi</taxon>
        <taxon>Dikarya</taxon>
        <taxon>Ascomycota</taxon>
        <taxon>Pezizomycotina</taxon>
        <taxon>Sordariomycetes</taxon>
        <taxon>Hypocreomycetidae</taxon>
        <taxon>Hypocreales</taxon>
        <taxon>Hypocreaceae</taxon>
        <taxon>Trichoderma</taxon>
    </lineage>
</organism>
<dbReference type="EMBL" id="QLNT01000004">
    <property type="protein sequence ID" value="KAF3075138.1"/>
    <property type="molecule type" value="Genomic_DNA"/>
</dbReference>
<sequence>MGKRVTLLDFGAFVDTELNQDTGHRGTDLAGVTRISLGAANVLNSSLLVGDSNLSDLAVHLEEDLAETSLLAQRTDGKKLKNEDLALLEFHVELFSNLRSRKEVSVLKDLGVHDVRGNVALGDGRTELLAHLALDLDKVNGLEVETRTLLQLPASAKGVCAERLGEATVGLAHQTFEEFKHRAREVKLRGTSLDVLGRQLVGHHELGKITNNLGGRGNLDNVAKQVVGMLIGLLGLKPLGSETKLRSLEHHVGQLTTRNLVLVNLGIGSSEMGLEGRVEQTQLRPVGVKSADLLGVQTGVKVATLQRGDDGVDARLGGHSRQAVGGSIDSIGTSLGASNHGGNTRSSRVVGVDVNWQVRVLLADASNQEFGSVGLQHTGHILDTKNVDIEGNKLLDKVHVVGQVVLLGGVEHITRDTNSTFNNTASLVNGLDADFELSDVVQGIKDSENVDTILLGLLDEVLNGVVGQGRVGHTIGSTKKHLEGDIGDQLSHLAQTIGKCVASFLGNAEEINGSDTGSQQRLVGISPCGVHEKAALVLANGLGKGLGALLKDDFPPTLLGRLADVNLLARGSEELGGDDLALELGLTNLAHDRAAVDGNISEISQQLLCTVLAAHEVEQLRGIVDESRPAISINKGRVGQKRGQEGDVGLDTSDTELNEGTEDFSASDFVSASVGCALDQHGVVVRSDDGTSKAIATVKTNTVTTSRSVDLNLSGVWSEVLCGIFGGNTALNGKTTSGDSVLGKAELRKSSTSSDLDLGGDNINAGDFLSNGVLDLNTGVDLDEVVAVQLVDQKLCSACIAVVDRLGQSDGVVEDSISDLGGKILGRGNFDDLLVSTLNGAVTLVQVDNVAVVVTEQLDLNVLGLVEESLDEDGAIAKGGLGLGSGSLEALLQALGIANNSHTTATTTVGSLDDDGEAILVGEGLDLLVLLNGTLSAGDDGDTSCNGKLAGRDLVAKSINDIGSRANKL</sequence>
<dbReference type="AntiFam" id="ANF00133">
    <property type="entry name" value="Shadow ORF (opposite mccA)"/>
</dbReference>
<dbReference type="Proteomes" id="UP000801864">
    <property type="component" value="Unassembled WGS sequence"/>
</dbReference>
<name>A0A9P5CHS4_9HYPO</name>
<evidence type="ECO:0000313" key="2">
    <source>
        <dbReference type="Proteomes" id="UP000801864"/>
    </source>
</evidence>
<proteinExistence type="predicted"/>
<protein>
    <submittedName>
        <fullName evidence="1">Uncharacterized protein</fullName>
    </submittedName>
</protein>